<organism evidence="3 4">
    <name type="scientific">Zophobas morio</name>
    <dbReference type="NCBI Taxonomy" id="2755281"/>
    <lineage>
        <taxon>Eukaryota</taxon>
        <taxon>Metazoa</taxon>
        <taxon>Ecdysozoa</taxon>
        <taxon>Arthropoda</taxon>
        <taxon>Hexapoda</taxon>
        <taxon>Insecta</taxon>
        <taxon>Pterygota</taxon>
        <taxon>Neoptera</taxon>
        <taxon>Endopterygota</taxon>
        <taxon>Coleoptera</taxon>
        <taxon>Polyphaga</taxon>
        <taxon>Cucujiformia</taxon>
        <taxon>Tenebrionidae</taxon>
        <taxon>Zophobas</taxon>
    </lineage>
</organism>
<feature type="region of interest" description="Disordered" evidence="2">
    <location>
        <begin position="176"/>
        <end position="227"/>
    </location>
</feature>
<keyword evidence="1" id="KW-0175">Coiled coil</keyword>
<protein>
    <submittedName>
        <fullName evidence="3">Uncharacterized protein</fullName>
    </submittedName>
</protein>
<feature type="coiled-coil region" evidence="1">
    <location>
        <begin position="601"/>
        <end position="628"/>
    </location>
</feature>
<comment type="caution">
    <text evidence="3">The sequence shown here is derived from an EMBL/GenBank/DDBJ whole genome shotgun (WGS) entry which is preliminary data.</text>
</comment>
<evidence type="ECO:0000256" key="1">
    <source>
        <dbReference type="SAM" id="Coils"/>
    </source>
</evidence>
<dbReference type="Gene3D" id="1.20.58.120">
    <property type="entry name" value="BAG domain"/>
    <property type="match status" value="2"/>
</dbReference>
<proteinExistence type="predicted"/>
<name>A0AA38M6S0_9CUCU</name>
<evidence type="ECO:0000313" key="3">
    <source>
        <dbReference type="EMBL" id="KAJ3645188.1"/>
    </source>
</evidence>
<gene>
    <name evidence="3" type="ORF">Zmor_022868</name>
</gene>
<reference evidence="3" key="1">
    <citation type="journal article" date="2023" name="G3 (Bethesda)">
        <title>Whole genome assemblies of Zophobas morio and Tenebrio molitor.</title>
        <authorList>
            <person name="Kaur S."/>
            <person name="Stinson S.A."/>
            <person name="diCenzo G.C."/>
        </authorList>
    </citation>
    <scope>NUCLEOTIDE SEQUENCE</scope>
    <source>
        <strain evidence="3">QUZm001</strain>
    </source>
</reference>
<evidence type="ECO:0000313" key="4">
    <source>
        <dbReference type="Proteomes" id="UP001168821"/>
    </source>
</evidence>
<keyword evidence="4" id="KW-1185">Reference proteome</keyword>
<dbReference type="AlphaFoldDB" id="A0AA38M6S0"/>
<accession>A0AA38M6S0</accession>
<feature type="compositionally biased region" description="Basic and acidic residues" evidence="2">
    <location>
        <begin position="195"/>
        <end position="227"/>
    </location>
</feature>
<dbReference type="GO" id="GO:0051087">
    <property type="term" value="F:protein-folding chaperone binding"/>
    <property type="evidence" value="ECO:0007669"/>
    <property type="project" value="InterPro"/>
</dbReference>
<sequence>MGQQESKHKLDQVTQSLNRIRKDVRVGKITANDVERIQLLLQKYSRDIEGSRNVRASSVYTVEQLIEITSKELDALKQEVNLDLAAVPTNSFSRASSKKYSKDKRKSVRSITDAVQDIRRQIRNGKIQPEEYERLQQDLVNYSQLLAQKSKKSDNDAAQKLISSVTQELLTKFEEDSKSEAGSLRRPNSSLKRASLSEKRQSLTEKRTSWKEEPKKEAPKITTKDSKSTLDDIEKKLETLKTEVKVAQTNRDKSRLHFLSKSIQTLMTDLQMVNVNNQILNEERKELLEKNLQKAFQQIDKIKRQLTEESDLKYLAELHQKENREKCVQDLDEIHKGLLTIGKNLNQKNFNTEKETFNGYKNKLNSIEEMDQEIGLKKAEVSDVLLNVENAFTRVEMEERLNQAEWRHFQYKIDLKHFTETMQSDTYKKHRQYLTQLREYVGKVLEINTKIDEKKKYVLYNIDNNIVALDQKAKDNEEKRKQVVLRKTNPSDLVAAANGLPDTFSSDELKDVVPLLTQVKAIIDHKLTLCQTQAQIKTTTDKSVPQNPSQVKRDDPDILLVTVKETSLQPVFNSVPPVHTQIDNIQKEVETLQVLIENSRYTKETQLYKDLKNKLESYRSEVDALSRDDDAAKSGENLVKYIDNVLLLLDNNMSSRKSTTEDILIDIMSVSTRVNDLGNKIQNFSRTIQDYDTIKNSLVDNKNYLKNLQITSNRGNLAKSRDDIVQQIDRYLANLEDMKKNDNASGSEEEKIFNKDLRKLKEKVSRYSGTYKNVLYKTIENDLDKYFNKADKVFKDGHVAFKVKQDIENTKMILEQKSTKDQQYDKVKRDVRQSGSKELTEIRQNVESVKETLSQNEPISKEELDKLDARLTLSILALDNIRDDHSSEAKDRLYNDIHLYFQKIQEQKLLTRASPHVVEKAQQKHHDDTQTMAMTIAKIAHELEEIKPEILSFVGTETSPNFLHLDEILVRGTLKLDEMNVDQTHELYNQKAKLMRDIHKYSDILDDRIMKTEEIEKLEKEVKIMLIKIDSFNGYFGDSEYTYLDEEIIKLKVSLGKLQVNNELVLRKEACIREVDSCMRKLNEAAKSRNDVLTGTLV</sequence>
<dbReference type="SUPFAM" id="SSF63491">
    <property type="entry name" value="BAG domain"/>
    <property type="match status" value="1"/>
</dbReference>
<dbReference type="Proteomes" id="UP001168821">
    <property type="component" value="Unassembled WGS sequence"/>
</dbReference>
<evidence type="ECO:0000256" key="2">
    <source>
        <dbReference type="SAM" id="MobiDB-lite"/>
    </source>
</evidence>
<dbReference type="EMBL" id="JALNTZ010000007">
    <property type="protein sequence ID" value="KAJ3645188.1"/>
    <property type="molecule type" value="Genomic_DNA"/>
</dbReference>
<dbReference type="InterPro" id="IPR036533">
    <property type="entry name" value="BAG_dom_sf"/>
</dbReference>